<dbReference type="InterPro" id="IPR037185">
    <property type="entry name" value="EmrE-like"/>
</dbReference>
<keyword evidence="9" id="KW-1185">Reference proteome</keyword>
<feature type="transmembrane region" description="Helical" evidence="6">
    <location>
        <begin position="255"/>
        <end position="274"/>
    </location>
</feature>
<evidence type="ECO:0000256" key="5">
    <source>
        <dbReference type="ARBA" id="ARBA00023136"/>
    </source>
</evidence>
<evidence type="ECO:0000256" key="1">
    <source>
        <dbReference type="ARBA" id="ARBA00004651"/>
    </source>
</evidence>
<feature type="transmembrane region" description="Helical" evidence="6">
    <location>
        <begin position="79"/>
        <end position="103"/>
    </location>
</feature>
<feature type="transmembrane region" description="Helical" evidence="6">
    <location>
        <begin position="280"/>
        <end position="297"/>
    </location>
</feature>
<dbReference type="InterPro" id="IPR000620">
    <property type="entry name" value="EamA_dom"/>
</dbReference>
<keyword evidence="4 6" id="KW-1133">Transmembrane helix</keyword>
<dbReference type="Proteomes" id="UP000604737">
    <property type="component" value="Unassembled WGS sequence"/>
</dbReference>
<feature type="transmembrane region" description="Helical" evidence="6">
    <location>
        <begin position="38"/>
        <end position="59"/>
    </location>
</feature>
<proteinExistence type="predicted"/>
<dbReference type="SUPFAM" id="SSF103481">
    <property type="entry name" value="Multidrug resistance efflux transporter EmrE"/>
    <property type="match status" value="2"/>
</dbReference>
<dbReference type="EMBL" id="BMYO01000004">
    <property type="protein sequence ID" value="GHD62539.1"/>
    <property type="molecule type" value="Genomic_DNA"/>
</dbReference>
<feature type="transmembrane region" description="Helical" evidence="6">
    <location>
        <begin position="160"/>
        <end position="179"/>
    </location>
</feature>
<evidence type="ECO:0000256" key="6">
    <source>
        <dbReference type="SAM" id="Phobius"/>
    </source>
</evidence>
<evidence type="ECO:0000256" key="2">
    <source>
        <dbReference type="ARBA" id="ARBA00022475"/>
    </source>
</evidence>
<dbReference type="PANTHER" id="PTHR42920">
    <property type="entry name" value="OS03G0707200 PROTEIN-RELATED"/>
    <property type="match status" value="1"/>
</dbReference>
<dbReference type="Pfam" id="PF00892">
    <property type="entry name" value="EamA"/>
    <property type="match status" value="2"/>
</dbReference>
<accession>A0ABQ3H139</accession>
<feature type="transmembrane region" description="Helical" evidence="6">
    <location>
        <begin position="109"/>
        <end position="127"/>
    </location>
</feature>
<feature type="transmembrane region" description="Helical" evidence="6">
    <location>
        <begin position="191"/>
        <end position="210"/>
    </location>
</feature>
<comment type="caution">
    <text evidence="8">The sequence shown here is derived from an EMBL/GenBank/DDBJ whole genome shotgun (WGS) entry which is preliminary data.</text>
</comment>
<sequence length="299" mass="31478">MAGLSPQHLGLLLAFLSATGFATKAVFVKLAYRHGVDAVTLLTLRLGFALALIGAWRLLRQVRSTAAPAAPVSRSDLGLLLVLGLLGYYLASLFDFIGLVTVSASIERLLLYLYPTLTVLLSALFFRTPVTRRMIGALLLTYAGIAVVIGPGLAGAHADVAGLAWIVASTVAYALYLTFSSGVIKRIGAMRFTEAALTVSGAAMLIQYLLTRPLPLLFAQPWQVYGYALITALVATVLPIWMMAAAMARIGAGRAAIAGSIGPVITIILSLGILDESLSPLQWLGVAVVMLGVSLVGKR</sequence>
<feature type="transmembrane region" description="Helical" evidence="6">
    <location>
        <begin position="222"/>
        <end position="243"/>
    </location>
</feature>
<reference evidence="9" key="1">
    <citation type="journal article" date="2019" name="Int. J. Syst. Evol. Microbiol.">
        <title>The Global Catalogue of Microorganisms (GCM) 10K type strain sequencing project: providing services to taxonomists for standard genome sequencing and annotation.</title>
        <authorList>
            <consortium name="The Broad Institute Genomics Platform"/>
            <consortium name="The Broad Institute Genome Sequencing Center for Infectious Disease"/>
            <person name="Wu L."/>
            <person name="Ma J."/>
        </authorList>
    </citation>
    <scope>NUCLEOTIDE SEQUENCE [LARGE SCALE GENOMIC DNA]</scope>
    <source>
        <strain evidence="9">KCTC 23701</strain>
    </source>
</reference>
<feature type="domain" description="EamA" evidence="7">
    <location>
        <begin position="162"/>
        <end position="296"/>
    </location>
</feature>
<evidence type="ECO:0000256" key="4">
    <source>
        <dbReference type="ARBA" id="ARBA00022989"/>
    </source>
</evidence>
<dbReference type="Gene3D" id="1.10.3730.20">
    <property type="match status" value="1"/>
</dbReference>
<keyword evidence="2" id="KW-1003">Cell membrane</keyword>
<keyword evidence="5 6" id="KW-0472">Membrane</keyword>
<organism evidence="8 9">
    <name type="scientific">Jeongeupia chitinilytica</name>
    <dbReference type="NCBI Taxonomy" id="1041641"/>
    <lineage>
        <taxon>Bacteria</taxon>
        <taxon>Pseudomonadati</taxon>
        <taxon>Pseudomonadota</taxon>
        <taxon>Betaproteobacteria</taxon>
        <taxon>Neisseriales</taxon>
        <taxon>Chitinibacteraceae</taxon>
        <taxon>Jeongeupia</taxon>
    </lineage>
</organism>
<evidence type="ECO:0000256" key="3">
    <source>
        <dbReference type="ARBA" id="ARBA00022692"/>
    </source>
</evidence>
<comment type="subcellular location">
    <subcellularLocation>
        <location evidence="1">Cell membrane</location>
        <topology evidence="1">Multi-pass membrane protein</topology>
    </subcellularLocation>
</comment>
<protein>
    <submittedName>
        <fullName evidence="8">Multidrug DMT transporter permease</fullName>
    </submittedName>
</protein>
<gene>
    <name evidence="8" type="ORF">GCM10007350_18710</name>
</gene>
<feature type="transmembrane region" description="Helical" evidence="6">
    <location>
        <begin position="134"/>
        <end position="154"/>
    </location>
</feature>
<name>A0ABQ3H139_9NEIS</name>
<evidence type="ECO:0000313" key="8">
    <source>
        <dbReference type="EMBL" id="GHD62539.1"/>
    </source>
</evidence>
<evidence type="ECO:0000313" key="9">
    <source>
        <dbReference type="Proteomes" id="UP000604737"/>
    </source>
</evidence>
<dbReference type="PANTHER" id="PTHR42920:SF5">
    <property type="entry name" value="EAMA DOMAIN-CONTAINING PROTEIN"/>
    <property type="match status" value="1"/>
</dbReference>
<keyword evidence="3 6" id="KW-0812">Transmembrane</keyword>
<dbReference type="InterPro" id="IPR051258">
    <property type="entry name" value="Diverse_Substrate_Transporter"/>
</dbReference>
<feature type="domain" description="EamA" evidence="7">
    <location>
        <begin position="9"/>
        <end position="149"/>
    </location>
</feature>
<evidence type="ECO:0000259" key="7">
    <source>
        <dbReference type="Pfam" id="PF00892"/>
    </source>
</evidence>